<organism evidence="1 2">
    <name type="scientific">Cordylochernes scorpioides</name>
    <dbReference type="NCBI Taxonomy" id="51811"/>
    <lineage>
        <taxon>Eukaryota</taxon>
        <taxon>Metazoa</taxon>
        <taxon>Ecdysozoa</taxon>
        <taxon>Arthropoda</taxon>
        <taxon>Chelicerata</taxon>
        <taxon>Arachnida</taxon>
        <taxon>Pseudoscorpiones</taxon>
        <taxon>Cheliferoidea</taxon>
        <taxon>Chernetidae</taxon>
        <taxon>Cordylochernes</taxon>
    </lineage>
</organism>
<dbReference type="InterPro" id="IPR011989">
    <property type="entry name" value="ARM-like"/>
</dbReference>
<name>A0ABY6LK24_9ARAC</name>
<dbReference type="SUPFAM" id="SSF48371">
    <property type="entry name" value="ARM repeat"/>
    <property type="match status" value="1"/>
</dbReference>
<feature type="non-terminal residue" evidence="1">
    <location>
        <position position="1"/>
    </location>
</feature>
<dbReference type="PANTHER" id="PTHR46263">
    <property type="entry name" value="ARMADILLO REPEAT-CONTAINING PROTEIN 7"/>
    <property type="match status" value="1"/>
</dbReference>
<evidence type="ECO:0000313" key="1">
    <source>
        <dbReference type="EMBL" id="UYV80641.1"/>
    </source>
</evidence>
<dbReference type="Proteomes" id="UP001235939">
    <property type="component" value="Chromosome 19"/>
</dbReference>
<reference evidence="1 2" key="1">
    <citation type="submission" date="2022-01" db="EMBL/GenBank/DDBJ databases">
        <title>A chromosomal length assembly of Cordylochernes scorpioides.</title>
        <authorList>
            <person name="Zeh D."/>
            <person name="Zeh J."/>
        </authorList>
    </citation>
    <scope>NUCLEOTIDE SEQUENCE [LARGE SCALE GENOMIC DNA]</scope>
    <source>
        <strain evidence="1">IN4F17</strain>
        <tissue evidence="1">Whole Body</tissue>
    </source>
</reference>
<sequence>MLTFVDHVSEAKEQVLANLANFAYDPINYDFFRKLNIIPMFLDVTLPNQVLNSSKSGGATDNLGGEKGRLQEFATAGLCNCCLDPANRAIIVARSGALRRLAGCLASPCEETVLSALTTAVFLLGPDTAA</sequence>
<proteinExistence type="predicted"/>
<dbReference type="InterPro" id="IPR042462">
    <property type="entry name" value="ARMC7"/>
</dbReference>
<dbReference type="Gene3D" id="1.25.10.10">
    <property type="entry name" value="Leucine-rich Repeat Variant"/>
    <property type="match status" value="1"/>
</dbReference>
<gene>
    <name evidence="1" type="ORF">LAZ67_19001190</name>
</gene>
<keyword evidence="2" id="KW-1185">Reference proteome</keyword>
<evidence type="ECO:0000313" key="2">
    <source>
        <dbReference type="Proteomes" id="UP001235939"/>
    </source>
</evidence>
<accession>A0ABY6LK24</accession>
<protein>
    <submittedName>
        <fullName evidence="1">ARMC7</fullName>
    </submittedName>
</protein>
<dbReference type="InterPro" id="IPR016024">
    <property type="entry name" value="ARM-type_fold"/>
</dbReference>
<dbReference type="PANTHER" id="PTHR46263:SF1">
    <property type="entry name" value="ARMADILLO REPEAT-CONTAINING PROTEIN 7"/>
    <property type="match status" value="1"/>
</dbReference>
<dbReference type="EMBL" id="CP092881">
    <property type="protein sequence ID" value="UYV80641.1"/>
    <property type="molecule type" value="Genomic_DNA"/>
</dbReference>